<name>A0ABR3PUI6_9TREE</name>
<comment type="caution">
    <text evidence="2">The sequence shown here is derived from an EMBL/GenBank/DDBJ whole genome shotgun (WGS) entry which is preliminary data.</text>
</comment>
<dbReference type="RefSeq" id="XP_069206048.1">
    <property type="nucleotide sequence ID" value="XM_069356207.1"/>
</dbReference>
<protein>
    <recommendedName>
        <fullName evidence="4">Calcineurin-like phosphoesterase domain-containing protein</fullName>
    </recommendedName>
</protein>
<keyword evidence="3" id="KW-1185">Reference proteome</keyword>
<evidence type="ECO:0000313" key="3">
    <source>
        <dbReference type="Proteomes" id="UP001565368"/>
    </source>
</evidence>
<reference evidence="2 3" key="1">
    <citation type="submission" date="2023-08" db="EMBL/GenBank/DDBJ databases">
        <title>Annotated Genome Sequence of Vanrija albida AlHP1.</title>
        <authorList>
            <person name="Herzog R."/>
        </authorList>
    </citation>
    <scope>NUCLEOTIDE SEQUENCE [LARGE SCALE GENOMIC DNA]</scope>
    <source>
        <strain evidence="2 3">AlHP1</strain>
    </source>
</reference>
<proteinExistence type="predicted"/>
<evidence type="ECO:0000313" key="2">
    <source>
        <dbReference type="EMBL" id="KAL1406104.1"/>
    </source>
</evidence>
<sequence length="283" mass="30765">MSVNIPLLAFNDVYRVRQRYVPQPGAPSNDAPPEADISVGQFTELVYSLRDEWATKPASDEKDGLILFAGDVFSPSVDSSVTRGSHMVRCTACGADARCRCSTGSSWTRRVSVSQAVPTFADTPGNHDFDFGGLGGLLDTCSHPGYPHMTKLVSATSFPWLLSNVVDTQTGKTPAPLHRFFVTEKCGVRIGIIGIVEEDWIATIPSWPENFKYQPMKDVALELSRELRDPNGEHRVEIIIALTHCRLPNVSASQGYADTRTSGSRTSSALSPARTSRTSTAST</sequence>
<dbReference type="EMBL" id="JBBXJM010000006">
    <property type="protein sequence ID" value="KAL1406104.1"/>
    <property type="molecule type" value="Genomic_DNA"/>
</dbReference>
<dbReference type="PANTHER" id="PTHR11575">
    <property type="entry name" value="5'-NUCLEOTIDASE-RELATED"/>
    <property type="match status" value="1"/>
</dbReference>
<feature type="compositionally biased region" description="Polar residues" evidence="1">
    <location>
        <begin position="254"/>
        <end position="263"/>
    </location>
</feature>
<organism evidence="2 3">
    <name type="scientific">Vanrija albida</name>
    <dbReference type="NCBI Taxonomy" id="181172"/>
    <lineage>
        <taxon>Eukaryota</taxon>
        <taxon>Fungi</taxon>
        <taxon>Dikarya</taxon>
        <taxon>Basidiomycota</taxon>
        <taxon>Agaricomycotina</taxon>
        <taxon>Tremellomycetes</taxon>
        <taxon>Trichosporonales</taxon>
        <taxon>Trichosporonaceae</taxon>
        <taxon>Vanrija</taxon>
    </lineage>
</organism>
<dbReference type="InterPro" id="IPR029052">
    <property type="entry name" value="Metallo-depent_PP-like"/>
</dbReference>
<gene>
    <name evidence="2" type="ORF">Q8F55_007787</name>
</gene>
<feature type="region of interest" description="Disordered" evidence="1">
    <location>
        <begin position="254"/>
        <end position="283"/>
    </location>
</feature>
<dbReference type="Gene3D" id="3.60.21.10">
    <property type="match status" value="1"/>
</dbReference>
<dbReference type="PANTHER" id="PTHR11575:SF48">
    <property type="entry name" value="5'-NUCLEOTIDASE"/>
    <property type="match status" value="1"/>
</dbReference>
<dbReference type="InterPro" id="IPR006179">
    <property type="entry name" value="5_nucleotidase/apyrase"/>
</dbReference>
<evidence type="ECO:0008006" key="4">
    <source>
        <dbReference type="Google" id="ProtNLM"/>
    </source>
</evidence>
<dbReference type="GeneID" id="95988830"/>
<accession>A0ABR3PUI6</accession>
<feature type="compositionally biased region" description="Low complexity" evidence="1">
    <location>
        <begin position="264"/>
        <end position="283"/>
    </location>
</feature>
<dbReference type="SUPFAM" id="SSF56300">
    <property type="entry name" value="Metallo-dependent phosphatases"/>
    <property type="match status" value="1"/>
</dbReference>
<evidence type="ECO:0000256" key="1">
    <source>
        <dbReference type="SAM" id="MobiDB-lite"/>
    </source>
</evidence>
<dbReference type="Proteomes" id="UP001565368">
    <property type="component" value="Unassembled WGS sequence"/>
</dbReference>